<feature type="non-terminal residue" evidence="11">
    <location>
        <position position="1"/>
    </location>
</feature>
<dbReference type="Pfam" id="PF00560">
    <property type="entry name" value="LRR_1"/>
    <property type="match status" value="1"/>
</dbReference>
<name>A0AAD8ZM71_9TELE</name>
<reference evidence="11" key="1">
    <citation type="submission" date="2023-03" db="EMBL/GenBank/DDBJ databases">
        <title>Electrophorus voltai genome.</title>
        <authorList>
            <person name="Bian C."/>
        </authorList>
    </citation>
    <scope>NUCLEOTIDE SEQUENCE</scope>
    <source>
        <strain evidence="11">CB-2022</strain>
        <tissue evidence="11">Muscle</tissue>
    </source>
</reference>
<evidence type="ECO:0000256" key="9">
    <source>
        <dbReference type="ARBA" id="ARBA00023180"/>
    </source>
</evidence>
<comment type="caution">
    <text evidence="11">The sequence shown here is derived from an EMBL/GenBank/DDBJ whole genome shotgun (WGS) entry which is preliminary data.</text>
</comment>
<dbReference type="GO" id="GO:0005615">
    <property type="term" value="C:extracellular space"/>
    <property type="evidence" value="ECO:0007669"/>
    <property type="project" value="TreeGrafter"/>
</dbReference>
<evidence type="ECO:0000256" key="7">
    <source>
        <dbReference type="ARBA" id="ARBA00022737"/>
    </source>
</evidence>
<protein>
    <recommendedName>
        <fullName evidence="10">LRRNT domain-containing protein</fullName>
    </recommendedName>
</protein>
<keyword evidence="8" id="KW-1015">Disulfide bond</keyword>
<evidence type="ECO:0000256" key="6">
    <source>
        <dbReference type="ARBA" id="ARBA00022729"/>
    </source>
</evidence>
<dbReference type="InterPro" id="IPR001611">
    <property type="entry name" value="Leu-rich_rpt"/>
</dbReference>
<dbReference type="SMART" id="SM00369">
    <property type="entry name" value="LRR_TYP"/>
    <property type="match status" value="4"/>
</dbReference>
<dbReference type="Pfam" id="PF13855">
    <property type="entry name" value="LRR_8"/>
    <property type="match status" value="1"/>
</dbReference>
<keyword evidence="9" id="KW-0325">Glycoprotein</keyword>
<proteinExistence type="inferred from homology"/>
<dbReference type="GO" id="GO:0031012">
    <property type="term" value="C:extracellular matrix"/>
    <property type="evidence" value="ECO:0007669"/>
    <property type="project" value="TreeGrafter"/>
</dbReference>
<keyword evidence="3" id="KW-0964">Secreted</keyword>
<gene>
    <name evidence="11" type="ORF">P4O66_006522</name>
</gene>
<comment type="similarity">
    <text evidence="2">Belongs to the small leucine-rich proteoglycan (SLRP) family. SLRP class III subfamily.</text>
</comment>
<evidence type="ECO:0000256" key="3">
    <source>
        <dbReference type="ARBA" id="ARBA00022525"/>
    </source>
</evidence>
<dbReference type="PROSITE" id="PS51450">
    <property type="entry name" value="LRR"/>
    <property type="match status" value="1"/>
</dbReference>
<dbReference type="SUPFAM" id="SSF52058">
    <property type="entry name" value="L domain-like"/>
    <property type="match status" value="1"/>
</dbReference>
<evidence type="ECO:0000256" key="4">
    <source>
        <dbReference type="ARBA" id="ARBA00022530"/>
    </source>
</evidence>
<dbReference type="PANTHER" id="PTHR46269">
    <property type="entry name" value="EPIPHYCAN-RELATED"/>
    <property type="match status" value="1"/>
</dbReference>
<evidence type="ECO:0000313" key="12">
    <source>
        <dbReference type="Proteomes" id="UP001239994"/>
    </source>
</evidence>
<keyword evidence="5" id="KW-0433">Leucine-rich repeat</keyword>
<dbReference type="AlphaFoldDB" id="A0AAD8ZM71"/>
<dbReference type="SMART" id="SM00013">
    <property type="entry name" value="LRRNT"/>
    <property type="match status" value="1"/>
</dbReference>
<evidence type="ECO:0000256" key="5">
    <source>
        <dbReference type="ARBA" id="ARBA00022614"/>
    </source>
</evidence>
<dbReference type="Gene3D" id="3.80.10.10">
    <property type="entry name" value="Ribonuclease Inhibitor"/>
    <property type="match status" value="3"/>
</dbReference>
<dbReference type="EMBL" id="JAROKS010000011">
    <property type="protein sequence ID" value="KAK1800015.1"/>
    <property type="molecule type" value="Genomic_DNA"/>
</dbReference>
<accession>A0AAD8ZM71</accession>
<evidence type="ECO:0000256" key="2">
    <source>
        <dbReference type="ARBA" id="ARBA00006912"/>
    </source>
</evidence>
<dbReference type="InterPro" id="IPR032675">
    <property type="entry name" value="LRR_dom_sf"/>
</dbReference>
<comment type="subcellular location">
    <subcellularLocation>
        <location evidence="1">Secreted</location>
        <location evidence="1">Extracellular space</location>
        <location evidence="1">Extracellular matrix</location>
    </subcellularLocation>
</comment>
<keyword evidence="4" id="KW-0272">Extracellular matrix</keyword>
<evidence type="ECO:0000256" key="8">
    <source>
        <dbReference type="ARBA" id="ARBA00023157"/>
    </source>
</evidence>
<feature type="domain" description="LRRNT" evidence="10">
    <location>
        <begin position="185"/>
        <end position="215"/>
    </location>
</feature>
<dbReference type="GO" id="GO:0060348">
    <property type="term" value="P:bone development"/>
    <property type="evidence" value="ECO:0007669"/>
    <property type="project" value="TreeGrafter"/>
</dbReference>
<dbReference type="InterPro" id="IPR000372">
    <property type="entry name" value="LRRNT"/>
</dbReference>
<evidence type="ECO:0000313" key="11">
    <source>
        <dbReference type="EMBL" id="KAK1800015.1"/>
    </source>
</evidence>
<keyword evidence="7" id="KW-0677">Repeat</keyword>
<dbReference type="PANTHER" id="PTHR46269:SF4">
    <property type="entry name" value="OPTICIN"/>
    <property type="match status" value="1"/>
</dbReference>
<keyword evidence="6" id="KW-0732">Signal</keyword>
<evidence type="ECO:0000256" key="1">
    <source>
        <dbReference type="ARBA" id="ARBA00004498"/>
    </source>
</evidence>
<organism evidence="11 12">
    <name type="scientific">Electrophorus voltai</name>
    <dbReference type="NCBI Taxonomy" id="2609070"/>
    <lineage>
        <taxon>Eukaryota</taxon>
        <taxon>Metazoa</taxon>
        <taxon>Chordata</taxon>
        <taxon>Craniata</taxon>
        <taxon>Vertebrata</taxon>
        <taxon>Euteleostomi</taxon>
        <taxon>Actinopterygii</taxon>
        <taxon>Neopterygii</taxon>
        <taxon>Teleostei</taxon>
        <taxon>Ostariophysi</taxon>
        <taxon>Gymnotiformes</taxon>
        <taxon>Gymnotoidei</taxon>
        <taxon>Gymnotidae</taxon>
        <taxon>Electrophorus</taxon>
    </lineage>
</organism>
<dbReference type="InterPro" id="IPR003591">
    <property type="entry name" value="Leu-rich_rpt_typical-subtyp"/>
</dbReference>
<dbReference type="InterPro" id="IPR043547">
    <property type="entry name" value="Mimecan/Epiphycan/Opticin"/>
</dbReference>
<evidence type="ECO:0000259" key="10">
    <source>
        <dbReference type="SMART" id="SM00013"/>
    </source>
</evidence>
<dbReference type="Proteomes" id="UP001239994">
    <property type="component" value="Unassembled WGS sequence"/>
</dbReference>
<dbReference type="GO" id="GO:0061975">
    <property type="term" value="P:articular cartilage development"/>
    <property type="evidence" value="ECO:0007669"/>
    <property type="project" value="TreeGrafter"/>
</dbReference>
<keyword evidence="12" id="KW-1185">Reference proteome</keyword>
<sequence length="390" mass="43674">GDDKPCLYTGQLMACARERGKMPEKVPWEGVVNIIYQWLFRNRHSVHHLSTEASLPYQPCPRTVAETHKQMALHAAVLTVALLGSYCGAPPADPSSYDLKNYDVDSDTWDSYGELYDYDDLDEEIEVGTLAPPPSVTQPPSPVVHKHSTQEVTLPPSPTMPAVPPTLDFLGPGLFGPGTGLGMPTCLLCVCISGSVYCDDADLTQVPPLPKETTHFYARFNKLTEVKSKDFLNLNQLKRIDLTGNQISALDEDAFRSLPQLQDLLLADNSLQALPELPDTMRHIDVRNNRLRSAGMHREAFKEMKDLQFLYLSDNQLDYIPVPLPDSLRVLHLQNNNIQSLNQDTFCNSHDINYVRKALEDIRLDSNPVDISRYTQAYVCLPRLPVGSPY</sequence>